<name>A0A7X5TSS6_9MICO</name>
<evidence type="ECO:0000256" key="10">
    <source>
        <dbReference type="ARBA" id="ARBA00022723"/>
    </source>
</evidence>
<evidence type="ECO:0000256" key="15">
    <source>
        <dbReference type="ARBA" id="ARBA00023014"/>
    </source>
</evidence>
<gene>
    <name evidence="23" type="ORF">FHX76_000632</name>
</gene>
<dbReference type="InterPro" id="IPR045603">
    <property type="entry name" value="QcrA_N"/>
</dbReference>
<protein>
    <recommendedName>
        <fullName evidence="4">Cytochrome bc1 complex Rieske iron-sulfur subunit</fullName>
    </recommendedName>
    <alternativeName>
        <fullName evidence="18">Cytochrome bc1 reductase complex subunit QcrA</fullName>
    </alternativeName>
    <alternativeName>
        <fullName evidence="19">Rieske iron-sulfur protein</fullName>
    </alternativeName>
</protein>
<evidence type="ECO:0000256" key="20">
    <source>
        <dbReference type="SAM" id="MobiDB-lite"/>
    </source>
</evidence>
<evidence type="ECO:0000256" key="9">
    <source>
        <dbReference type="ARBA" id="ARBA00022714"/>
    </source>
</evidence>
<comment type="subcellular location">
    <subcellularLocation>
        <location evidence="2">Cell membrane</location>
        <topology evidence="2">Multi-pass membrane protein</topology>
    </subcellularLocation>
</comment>
<keyword evidence="14" id="KW-0408">Iron</keyword>
<sequence length="360" mass="39133">MAQDAKNGSTDAVVAASGAGHADDGLSAGTAVIPADAIPNPGHPPHRKRVTDTNPKKEKRAERTVFTLFFLSIIGSIGAIAAYIAFPIENGNHEMVRMSTLFVGLGMALALFGIGVAAIHWGKALMNDKEGIDERHPVRGDDATREEAAEIFHLANEESGFGRRTLIRNSLIGALVAFPLPGVVLLRSLAPHDQDPVALLKETMWDKGVRLTRDPSGTPIKASDVTIGSVFHVIPEGLNELEHDKLNAKAKAIVLLMRLKPEDLIEDENRKGWSYDGIVAYSKVCTHVGCPVALYEQQTHHLLCPCHQSQFDVTRHCEVIFGPAKRPLPQLPITVNDEGYLVAQSDFTEPVGPSFWERLS</sequence>
<evidence type="ECO:0000313" key="24">
    <source>
        <dbReference type="Proteomes" id="UP000541033"/>
    </source>
</evidence>
<evidence type="ECO:0000256" key="13">
    <source>
        <dbReference type="ARBA" id="ARBA00023002"/>
    </source>
</evidence>
<evidence type="ECO:0000256" key="7">
    <source>
        <dbReference type="ARBA" id="ARBA00022660"/>
    </source>
</evidence>
<keyword evidence="12 21" id="KW-1133">Transmembrane helix</keyword>
<keyword evidence="16 21" id="KW-0472">Membrane</keyword>
<organism evidence="23 24">
    <name type="scientific">Lysinibacter cavernae</name>
    <dbReference type="NCBI Taxonomy" id="1640652"/>
    <lineage>
        <taxon>Bacteria</taxon>
        <taxon>Bacillati</taxon>
        <taxon>Actinomycetota</taxon>
        <taxon>Actinomycetes</taxon>
        <taxon>Micrococcales</taxon>
        <taxon>Microbacteriaceae</taxon>
        <taxon>Lysinibacter</taxon>
    </lineage>
</organism>
<keyword evidence="9" id="KW-0001">2Fe-2S</keyword>
<feature type="region of interest" description="Disordered" evidence="20">
    <location>
        <begin position="33"/>
        <end position="58"/>
    </location>
</feature>
<dbReference type="InterPro" id="IPR017941">
    <property type="entry name" value="Rieske_2Fe-2S"/>
</dbReference>
<evidence type="ECO:0000256" key="12">
    <source>
        <dbReference type="ARBA" id="ARBA00022989"/>
    </source>
</evidence>
<reference evidence="23 24" key="1">
    <citation type="submission" date="2020-02" db="EMBL/GenBank/DDBJ databases">
        <title>Sequencing the genomes of 1000 actinobacteria strains.</title>
        <authorList>
            <person name="Klenk H.-P."/>
        </authorList>
    </citation>
    <scope>NUCLEOTIDE SEQUENCE [LARGE SCALE GENOMIC DNA]</scope>
    <source>
        <strain evidence="23 24">DSM 27960</strain>
    </source>
</reference>
<comment type="similarity">
    <text evidence="3">Belongs to the Rieske iron-sulfur protein family.</text>
</comment>
<keyword evidence="8 21" id="KW-0812">Transmembrane</keyword>
<dbReference type="Pfam" id="PF19297">
    <property type="entry name" value="QcrA_N"/>
    <property type="match status" value="1"/>
</dbReference>
<evidence type="ECO:0000256" key="11">
    <source>
        <dbReference type="ARBA" id="ARBA00022982"/>
    </source>
</evidence>
<keyword evidence="5" id="KW-0813">Transport</keyword>
<keyword evidence="15" id="KW-0411">Iron-sulfur</keyword>
<keyword evidence="17" id="KW-1015">Disulfide bond</keyword>
<evidence type="ECO:0000256" key="4">
    <source>
        <dbReference type="ARBA" id="ARBA00015816"/>
    </source>
</evidence>
<accession>A0A7X5TSS6</accession>
<feature type="transmembrane region" description="Helical" evidence="21">
    <location>
        <begin position="171"/>
        <end position="190"/>
    </location>
</feature>
<feature type="transmembrane region" description="Helical" evidence="21">
    <location>
        <begin position="98"/>
        <end position="119"/>
    </location>
</feature>
<keyword evidence="11" id="KW-0249">Electron transport</keyword>
<evidence type="ECO:0000256" key="6">
    <source>
        <dbReference type="ARBA" id="ARBA00022475"/>
    </source>
</evidence>
<evidence type="ECO:0000256" key="8">
    <source>
        <dbReference type="ARBA" id="ARBA00022692"/>
    </source>
</evidence>
<evidence type="ECO:0000256" key="3">
    <source>
        <dbReference type="ARBA" id="ARBA00010651"/>
    </source>
</evidence>
<dbReference type="Proteomes" id="UP000541033">
    <property type="component" value="Unassembled WGS sequence"/>
</dbReference>
<evidence type="ECO:0000256" key="19">
    <source>
        <dbReference type="ARBA" id="ARBA00032409"/>
    </source>
</evidence>
<dbReference type="GO" id="GO:0051537">
    <property type="term" value="F:2 iron, 2 sulfur cluster binding"/>
    <property type="evidence" value="ECO:0007669"/>
    <property type="project" value="UniProtKB-KW"/>
</dbReference>
<keyword evidence="24" id="KW-1185">Reference proteome</keyword>
<dbReference type="GO" id="GO:0046872">
    <property type="term" value="F:metal ion binding"/>
    <property type="evidence" value="ECO:0007669"/>
    <property type="project" value="UniProtKB-KW"/>
</dbReference>
<keyword evidence="13" id="KW-0560">Oxidoreductase</keyword>
<dbReference type="Gene3D" id="2.102.10.10">
    <property type="entry name" value="Rieske [2Fe-2S] iron-sulphur domain"/>
    <property type="match status" value="1"/>
</dbReference>
<feature type="domain" description="Rieske" evidence="22">
    <location>
        <begin position="251"/>
        <end position="342"/>
    </location>
</feature>
<dbReference type="SUPFAM" id="SSF50022">
    <property type="entry name" value="ISP domain"/>
    <property type="match status" value="1"/>
</dbReference>
<dbReference type="GO" id="GO:0016705">
    <property type="term" value="F:oxidoreductase activity, acting on paired donors, with incorporation or reduction of molecular oxygen"/>
    <property type="evidence" value="ECO:0007669"/>
    <property type="project" value="UniProtKB-ARBA"/>
</dbReference>
<evidence type="ECO:0000256" key="17">
    <source>
        <dbReference type="ARBA" id="ARBA00023157"/>
    </source>
</evidence>
<feature type="transmembrane region" description="Helical" evidence="21">
    <location>
        <begin position="65"/>
        <end position="86"/>
    </location>
</feature>
<dbReference type="Pfam" id="PF00355">
    <property type="entry name" value="Rieske"/>
    <property type="match status" value="1"/>
</dbReference>
<comment type="caution">
    <text evidence="23">The sequence shown here is derived from an EMBL/GenBank/DDBJ whole genome shotgun (WGS) entry which is preliminary data.</text>
</comment>
<evidence type="ECO:0000256" key="18">
    <source>
        <dbReference type="ARBA" id="ARBA00029586"/>
    </source>
</evidence>
<evidence type="ECO:0000256" key="21">
    <source>
        <dbReference type="SAM" id="Phobius"/>
    </source>
</evidence>
<evidence type="ECO:0000256" key="16">
    <source>
        <dbReference type="ARBA" id="ARBA00023136"/>
    </source>
</evidence>
<evidence type="ECO:0000313" key="23">
    <source>
        <dbReference type="EMBL" id="NIH52764.1"/>
    </source>
</evidence>
<dbReference type="GO" id="GO:0005886">
    <property type="term" value="C:plasma membrane"/>
    <property type="evidence" value="ECO:0007669"/>
    <property type="project" value="UniProtKB-SubCell"/>
</dbReference>
<dbReference type="RefSeq" id="WP_167147784.1">
    <property type="nucleotide sequence ID" value="NZ_JAAMOX010000001.1"/>
</dbReference>
<evidence type="ECO:0000256" key="14">
    <source>
        <dbReference type="ARBA" id="ARBA00023004"/>
    </source>
</evidence>
<keyword evidence="6" id="KW-1003">Cell membrane</keyword>
<evidence type="ECO:0000256" key="5">
    <source>
        <dbReference type="ARBA" id="ARBA00022448"/>
    </source>
</evidence>
<dbReference type="PROSITE" id="PS51296">
    <property type="entry name" value="RIESKE"/>
    <property type="match status" value="1"/>
</dbReference>
<evidence type="ECO:0000256" key="1">
    <source>
        <dbReference type="ARBA" id="ARBA00002494"/>
    </source>
</evidence>
<comment type="function">
    <text evidence="1">Iron-sulfur subunit of the cytochrome bc1 complex, an essential component of the respiratory electron transport chain required for ATP synthesis. The bc1 complex catalyzes the oxidation of menaquinol and the reduction of cytochrome c in the respiratory chain. The bc1 complex operates through a Q-cycle mechanism that couples electron transfer to generation of the proton gradient that drives ATP synthesis.</text>
</comment>
<dbReference type="GO" id="GO:0004497">
    <property type="term" value="F:monooxygenase activity"/>
    <property type="evidence" value="ECO:0007669"/>
    <property type="project" value="UniProtKB-ARBA"/>
</dbReference>
<dbReference type="InterPro" id="IPR036922">
    <property type="entry name" value="Rieske_2Fe-2S_sf"/>
</dbReference>
<dbReference type="PANTHER" id="PTHR10134">
    <property type="entry name" value="CYTOCHROME B-C1 COMPLEX SUBUNIT RIESKE, MITOCHONDRIAL"/>
    <property type="match status" value="1"/>
</dbReference>
<dbReference type="AlphaFoldDB" id="A0A7X5TSS6"/>
<dbReference type="EMBL" id="JAAMOX010000001">
    <property type="protein sequence ID" value="NIH52764.1"/>
    <property type="molecule type" value="Genomic_DNA"/>
</dbReference>
<evidence type="ECO:0000256" key="2">
    <source>
        <dbReference type="ARBA" id="ARBA00004651"/>
    </source>
</evidence>
<keyword evidence="7" id="KW-0679">Respiratory chain</keyword>
<keyword evidence="10" id="KW-0479">Metal-binding</keyword>
<dbReference type="InterPro" id="IPR014349">
    <property type="entry name" value="Rieske_Fe-S_prot"/>
</dbReference>
<proteinExistence type="inferred from homology"/>
<dbReference type="CDD" id="cd03467">
    <property type="entry name" value="Rieske"/>
    <property type="match status" value="1"/>
</dbReference>
<evidence type="ECO:0000259" key="22">
    <source>
        <dbReference type="PROSITE" id="PS51296"/>
    </source>
</evidence>